<evidence type="ECO:0008006" key="3">
    <source>
        <dbReference type="Google" id="ProtNLM"/>
    </source>
</evidence>
<dbReference type="SUPFAM" id="SSF52540">
    <property type="entry name" value="P-loop containing nucleoside triphosphate hydrolases"/>
    <property type="match status" value="1"/>
</dbReference>
<dbReference type="GO" id="GO:0090374">
    <property type="term" value="P:oligopeptide export from mitochondrion"/>
    <property type="evidence" value="ECO:0007669"/>
    <property type="project" value="TreeGrafter"/>
</dbReference>
<evidence type="ECO:0000313" key="1">
    <source>
        <dbReference type="EMBL" id="CBY12271.1"/>
    </source>
</evidence>
<dbReference type="PANTHER" id="PTHR43394">
    <property type="entry name" value="ATP-DEPENDENT PERMEASE MDL1, MITOCHONDRIAL"/>
    <property type="match status" value="1"/>
</dbReference>
<dbReference type="AlphaFoldDB" id="E4XR35"/>
<dbReference type="InParanoid" id="E4XR35"/>
<dbReference type="OrthoDB" id="6500128at2759"/>
<sequence>MRRTSALDTESEKIVQDALDKARQGRTAILIAHRLSTVINADVITVVDNGVIVESGRHQELLDNRGAYYNLIRSQL</sequence>
<dbReference type="GO" id="GO:0005743">
    <property type="term" value="C:mitochondrial inner membrane"/>
    <property type="evidence" value="ECO:0007669"/>
    <property type="project" value="TreeGrafter"/>
</dbReference>
<keyword evidence="2" id="KW-1185">Reference proteome</keyword>
<dbReference type="EMBL" id="FN653112">
    <property type="protein sequence ID" value="CBY12271.1"/>
    <property type="molecule type" value="Genomic_DNA"/>
</dbReference>
<proteinExistence type="predicted"/>
<dbReference type="GO" id="GO:0015421">
    <property type="term" value="F:ABC-type oligopeptide transporter activity"/>
    <property type="evidence" value="ECO:0007669"/>
    <property type="project" value="TreeGrafter"/>
</dbReference>
<dbReference type="PANTHER" id="PTHR43394:SF1">
    <property type="entry name" value="ATP-BINDING CASSETTE SUB-FAMILY B MEMBER 10, MITOCHONDRIAL"/>
    <property type="match status" value="1"/>
</dbReference>
<gene>
    <name evidence="1" type="ORF">GSOID_T00018149001</name>
</gene>
<dbReference type="Proteomes" id="UP000001307">
    <property type="component" value="Unassembled WGS sequence"/>
</dbReference>
<dbReference type="Gene3D" id="3.40.50.300">
    <property type="entry name" value="P-loop containing nucleotide triphosphate hydrolases"/>
    <property type="match status" value="1"/>
</dbReference>
<protein>
    <recommendedName>
        <fullName evidence="3">ABC transporter domain-containing protein</fullName>
    </recommendedName>
</protein>
<dbReference type="InterPro" id="IPR039421">
    <property type="entry name" value="Type_1_exporter"/>
</dbReference>
<reference evidence="1 2" key="1">
    <citation type="journal article" date="2010" name="Science">
        <title>Plasticity of animal genome architecture unmasked by rapid evolution of a pelagic tunicate.</title>
        <authorList>
            <person name="Denoeud F."/>
            <person name="Henriet S."/>
            <person name="Mungpakdee S."/>
            <person name="Aury J.M."/>
            <person name="Da Silva C."/>
            <person name="Brinkmann H."/>
            <person name="Mikhaleva J."/>
            <person name="Olsen L.C."/>
            <person name="Jubin C."/>
            <person name="Canestro C."/>
            <person name="Bouquet J.M."/>
            <person name="Danks G."/>
            <person name="Poulain J."/>
            <person name="Campsteijn C."/>
            <person name="Adamski M."/>
            <person name="Cross I."/>
            <person name="Yadetie F."/>
            <person name="Muffato M."/>
            <person name="Louis A."/>
            <person name="Butcher S."/>
            <person name="Tsagkogeorga G."/>
            <person name="Konrad A."/>
            <person name="Singh S."/>
            <person name="Jensen M.F."/>
            <person name="Cong E.H."/>
            <person name="Eikeseth-Otteraa H."/>
            <person name="Noel B."/>
            <person name="Anthouard V."/>
            <person name="Porcel B.M."/>
            <person name="Kachouri-Lafond R."/>
            <person name="Nishino A."/>
            <person name="Ugolini M."/>
            <person name="Chourrout P."/>
            <person name="Nishida H."/>
            <person name="Aasland R."/>
            <person name="Huzurbazar S."/>
            <person name="Westhof E."/>
            <person name="Delsuc F."/>
            <person name="Lehrach H."/>
            <person name="Reinhardt R."/>
            <person name="Weissenbach J."/>
            <person name="Roy S.W."/>
            <person name="Artiguenave F."/>
            <person name="Postlethwait J.H."/>
            <person name="Manak J.R."/>
            <person name="Thompson E.M."/>
            <person name="Jaillon O."/>
            <person name="Du Pasquier L."/>
            <person name="Boudinot P."/>
            <person name="Liberles D.A."/>
            <person name="Volff J.N."/>
            <person name="Philippe H."/>
            <person name="Lenhard B."/>
            <person name="Roest Crollius H."/>
            <person name="Wincker P."/>
            <person name="Chourrout D."/>
        </authorList>
    </citation>
    <scope>NUCLEOTIDE SEQUENCE [LARGE SCALE GENOMIC DNA]</scope>
</reference>
<evidence type="ECO:0000313" key="2">
    <source>
        <dbReference type="Proteomes" id="UP000001307"/>
    </source>
</evidence>
<organism evidence="1 2">
    <name type="scientific">Oikopleura dioica</name>
    <name type="common">Tunicate</name>
    <dbReference type="NCBI Taxonomy" id="34765"/>
    <lineage>
        <taxon>Eukaryota</taxon>
        <taxon>Metazoa</taxon>
        <taxon>Chordata</taxon>
        <taxon>Tunicata</taxon>
        <taxon>Appendicularia</taxon>
        <taxon>Copelata</taxon>
        <taxon>Oikopleuridae</taxon>
        <taxon>Oikopleura</taxon>
    </lineage>
</organism>
<accession>E4XR35</accession>
<dbReference type="InterPro" id="IPR027417">
    <property type="entry name" value="P-loop_NTPase"/>
</dbReference>
<name>E4XR35_OIKDI</name>